<dbReference type="InterPro" id="IPR027417">
    <property type="entry name" value="P-loop_NTPase"/>
</dbReference>
<dbReference type="RefSeq" id="WP_225266647.1">
    <property type="nucleotide sequence ID" value="NZ_CP084058.1"/>
</dbReference>
<protein>
    <recommendedName>
        <fullName evidence="2">Sulfotransferase family protein</fullName>
    </recommendedName>
</protein>
<reference evidence="1" key="1">
    <citation type="submission" date="2016-04" db="EMBL/GenBank/DDBJ databases">
        <authorList>
            <person name="Evans L.H."/>
            <person name="Alamgir A."/>
            <person name="Owens N."/>
            <person name="Weber N.D."/>
            <person name="Virtaneva K."/>
            <person name="Barbian K."/>
            <person name="Babar A."/>
            <person name="Rosenke K."/>
        </authorList>
    </citation>
    <scope>NUCLEOTIDE SEQUENCE</scope>
    <source>
        <strain evidence="1">Nono1</strain>
    </source>
</reference>
<name>A0A1M4EGM4_9ACTN</name>
<evidence type="ECO:0008006" key="2">
    <source>
        <dbReference type="Google" id="ProtNLM"/>
    </source>
</evidence>
<dbReference type="EMBL" id="LT559118">
    <property type="protein sequence ID" value="SBO97914.1"/>
    <property type="molecule type" value="Genomic_DNA"/>
</dbReference>
<dbReference type="InterPro" id="IPR040632">
    <property type="entry name" value="Sulfotransfer_4"/>
</dbReference>
<gene>
    <name evidence="1" type="ORF">BN4615_P7430</name>
</gene>
<dbReference type="Pfam" id="PF17784">
    <property type="entry name" value="Sulfotransfer_4"/>
    <property type="match status" value="1"/>
</dbReference>
<evidence type="ECO:0000313" key="1">
    <source>
        <dbReference type="EMBL" id="SBO97914.1"/>
    </source>
</evidence>
<dbReference type="PANTHER" id="PTHR36978">
    <property type="entry name" value="P-LOOP CONTAINING NUCLEOTIDE TRIPHOSPHATE HYDROLASE"/>
    <property type="match status" value="1"/>
</dbReference>
<dbReference type="SUPFAM" id="SSF52540">
    <property type="entry name" value="P-loop containing nucleoside triphosphate hydrolases"/>
    <property type="match status" value="1"/>
</dbReference>
<dbReference type="PANTHER" id="PTHR36978:SF4">
    <property type="entry name" value="P-LOOP CONTAINING NUCLEOSIDE TRIPHOSPHATE HYDROLASE PROTEIN"/>
    <property type="match status" value="1"/>
</dbReference>
<dbReference type="AlphaFoldDB" id="A0A1M4EGM4"/>
<sequence>MRVIATGFGRTGTLSLKTALERLGFGPCHHMVDVFTHPWQIRPWLAAAAAREVDWDRLLVGYESCVDGPTSAYWRQLADHYPKAKVILTTRDPERWLASMQRTLFAQRRRIESVPGRAALLLSSLLGTDLAAFVRMVDTTLDARTFATAADREPGRAVELFQEHMARVVAAIPAERLLVFDAAAGWGPLCEFLEVPVPAEPYPRVNNSSDFTRSGLGRPLPLLLRRTGRREAR</sequence>
<dbReference type="Gene3D" id="3.40.50.300">
    <property type="entry name" value="P-loop containing nucleotide triphosphate hydrolases"/>
    <property type="match status" value="1"/>
</dbReference>
<accession>A0A1M4EGM4</accession>
<organism evidence="1">
    <name type="scientific">Nonomuraea gerenzanensis</name>
    <dbReference type="NCBI Taxonomy" id="93944"/>
    <lineage>
        <taxon>Bacteria</taxon>
        <taxon>Bacillati</taxon>
        <taxon>Actinomycetota</taxon>
        <taxon>Actinomycetes</taxon>
        <taxon>Streptosporangiales</taxon>
        <taxon>Streptosporangiaceae</taxon>
        <taxon>Nonomuraea</taxon>
    </lineage>
</organism>
<proteinExistence type="predicted"/>